<feature type="compositionally biased region" description="Polar residues" evidence="8">
    <location>
        <begin position="17"/>
        <end position="37"/>
    </location>
</feature>
<keyword evidence="4 7" id="KW-0863">Zinc-finger</keyword>
<keyword evidence="11" id="KW-1185">Reference proteome</keyword>
<organism evidence="10 11">
    <name type="scientific">Hyaloscypha hepaticicola</name>
    <dbReference type="NCBI Taxonomy" id="2082293"/>
    <lineage>
        <taxon>Eukaryota</taxon>
        <taxon>Fungi</taxon>
        <taxon>Dikarya</taxon>
        <taxon>Ascomycota</taxon>
        <taxon>Pezizomycotina</taxon>
        <taxon>Leotiomycetes</taxon>
        <taxon>Helotiales</taxon>
        <taxon>Hyaloscyphaceae</taxon>
        <taxon>Hyaloscypha</taxon>
    </lineage>
</organism>
<dbReference type="InterPro" id="IPR013087">
    <property type="entry name" value="Znf_C2H2_type"/>
</dbReference>
<evidence type="ECO:0000256" key="2">
    <source>
        <dbReference type="ARBA" id="ARBA00022723"/>
    </source>
</evidence>
<dbReference type="Pfam" id="PF04082">
    <property type="entry name" value="Fungal_trans"/>
    <property type="match status" value="1"/>
</dbReference>
<dbReference type="CDD" id="cd12148">
    <property type="entry name" value="fungal_TF_MHR"/>
    <property type="match status" value="1"/>
</dbReference>
<dbReference type="Pfam" id="PF00096">
    <property type="entry name" value="zf-C2H2"/>
    <property type="match status" value="1"/>
</dbReference>
<dbReference type="EMBL" id="KZ613513">
    <property type="protein sequence ID" value="PMD15417.1"/>
    <property type="molecule type" value="Genomic_DNA"/>
</dbReference>
<dbReference type="Proteomes" id="UP000235672">
    <property type="component" value="Unassembled WGS sequence"/>
</dbReference>
<dbReference type="GO" id="GO:0008270">
    <property type="term" value="F:zinc ion binding"/>
    <property type="evidence" value="ECO:0007669"/>
    <property type="project" value="UniProtKB-KW"/>
</dbReference>
<gene>
    <name evidence="10" type="ORF">NA56DRAFT_709840</name>
</gene>
<evidence type="ECO:0000259" key="9">
    <source>
        <dbReference type="PROSITE" id="PS50157"/>
    </source>
</evidence>
<dbReference type="PROSITE" id="PS50157">
    <property type="entry name" value="ZINC_FINGER_C2H2_2"/>
    <property type="match status" value="2"/>
</dbReference>
<protein>
    <recommendedName>
        <fullName evidence="9">C2H2-type domain-containing protein</fullName>
    </recommendedName>
</protein>
<comment type="subcellular location">
    <subcellularLocation>
        <location evidence="1">Nucleus</location>
    </subcellularLocation>
</comment>
<feature type="compositionally biased region" description="Polar residues" evidence="8">
    <location>
        <begin position="119"/>
        <end position="135"/>
    </location>
</feature>
<evidence type="ECO:0000256" key="3">
    <source>
        <dbReference type="ARBA" id="ARBA00022737"/>
    </source>
</evidence>
<keyword evidence="5" id="KW-0862">Zinc</keyword>
<evidence type="ECO:0000313" key="10">
    <source>
        <dbReference type="EMBL" id="PMD15417.1"/>
    </source>
</evidence>
<dbReference type="PANTHER" id="PTHR40626:SF13">
    <property type="entry name" value="RESPIRATION FACTOR 2-RELATED"/>
    <property type="match status" value="1"/>
</dbReference>
<name>A0A2J6PN38_9HELO</name>
<dbReference type="STRING" id="1745343.A0A2J6PN38"/>
<dbReference type="GO" id="GO:0006351">
    <property type="term" value="P:DNA-templated transcription"/>
    <property type="evidence" value="ECO:0007669"/>
    <property type="project" value="InterPro"/>
</dbReference>
<feature type="region of interest" description="Disordered" evidence="8">
    <location>
        <begin position="119"/>
        <end position="140"/>
    </location>
</feature>
<dbReference type="InterPro" id="IPR051059">
    <property type="entry name" value="VerF-like"/>
</dbReference>
<keyword evidence="6" id="KW-0539">Nucleus</keyword>
<dbReference type="PANTHER" id="PTHR40626">
    <property type="entry name" value="MIP31509P"/>
    <property type="match status" value="1"/>
</dbReference>
<dbReference type="AlphaFoldDB" id="A0A2J6PN38"/>
<evidence type="ECO:0000256" key="6">
    <source>
        <dbReference type="ARBA" id="ARBA00023242"/>
    </source>
</evidence>
<feature type="region of interest" description="Disordered" evidence="8">
    <location>
        <begin position="178"/>
        <end position="225"/>
    </location>
</feature>
<proteinExistence type="predicted"/>
<evidence type="ECO:0000313" key="11">
    <source>
        <dbReference type="Proteomes" id="UP000235672"/>
    </source>
</evidence>
<feature type="region of interest" description="Disordered" evidence="8">
    <location>
        <begin position="1"/>
        <end position="41"/>
    </location>
</feature>
<sequence length="827" mass="91511">MHSNHDSPVGLEIHGYEQTNDGGTPQRQDSDGLQTMQPARRQAPRNKYICSLCGQSFIRREHLRRHEQSHSKEKPYKCRKCQSKFARRDTMLRHIRNFHPHLENPSYSMMDVKVPSLNSSLQSVNTDATETSEPQSAGERSDIGAAESLMAVRAGHHPTAGGGALGLGGFYGNTNLQQVHNPSSIDTSQDLRFPNSGENNYRTSDMETASVPARPDNFEAPQPDASSGAYLVEESLWFPDGELSIFDINDLAMMFSPNMGMPTPGRHTSSMGFSAEQSDLLFSEPNASQSMGFSEEEEYLHAVMATTDKTYNAANSPVVTDSEVSACMEMINLFSTSNLPLSKNMINRYFKTYVQYFDPHTPIVHLAAFKIDNAPVSLTLAMLTIGALYTSEPDRAAALYSIASECVEQAERQWALLDVQEQDPYGVVGAVQSRVLLAQYALCSNKGTLVDAGLVHLLKAESIFRAGIPSGHADDEWTLWIYAESFRRQASATSLSKSYVDVTRVELWTLVLCAAFGANGQLWTESSKDGWLTATAKTAKSLHSTTFASSLAILIQGGTPTEENARHHWTQLITDLHWVPSAEKSLKAWEKTWKNHSQGPAHSPRGKNEHLLADCVPLFLTACYHTYASRLLKHLKASLGFKMLSEAPPDAAPNGNSVRGYILPTVKGAISWKTWEELLTPQSEIEWNDLTQAVRFAAGYILVRAKQGFRNVARTAPLEMGFHNVLSGFEGALLVSCWVFAASNDGRSDPNALLLHSIVQDVIREMDEQMCHDVQVKKYPAIASLAGLQSMMSQGWIWSLAHRRAEQLKLQETRLIAALDQREQAQG</sequence>
<dbReference type="OrthoDB" id="4152368at2759"/>
<feature type="compositionally biased region" description="Polar residues" evidence="8">
    <location>
        <begin position="178"/>
        <end position="207"/>
    </location>
</feature>
<dbReference type="GO" id="GO:0000785">
    <property type="term" value="C:chromatin"/>
    <property type="evidence" value="ECO:0007669"/>
    <property type="project" value="TreeGrafter"/>
</dbReference>
<evidence type="ECO:0000256" key="7">
    <source>
        <dbReference type="PROSITE-ProRule" id="PRU00042"/>
    </source>
</evidence>
<feature type="domain" description="C2H2-type" evidence="9">
    <location>
        <begin position="76"/>
        <end position="99"/>
    </location>
</feature>
<accession>A0A2J6PN38</accession>
<reference evidence="10 11" key="1">
    <citation type="submission" date="2016-05" db="EMBL/GenBank/DDBJ databases">
        <title>A degradative enzymes factory behind the ericoid mycorrhizal symbiosis.</title>
        <authorList>
            <consortium name="DOE Joint Genome Institute"/>
            <person name="Martino E."/>
            <person name="Morin E."/>
            <person name="Grelet G."/>
            <person name="Kuo A."/>
            <person name="Kohler A."/>
            <person name="Daghino S."/>
            <person name="Barry K."/>
            <person name="Choi C."/>
            <person name="Cichocki N."/>
            <person name="Clum A."/>
            <person name="Copeland A."/>
            <person name="Hainaut M."/>
            <person name="Haridas S."/>
            <person name="Labutti K."/>
            <person name="Lindquist E."/>
            <person name="Lipzen A."/>
            <person name="Khouja H.-R."/>
            <person name="Murat C."/>
            <person name="Ohm R."/>
            <person name="Olson A."/>
            <person name="Spatafora J."/>
            <person name="Veneault-Fourrey C."/>
            <person name="Henrissat B."/>
            <person name="Grigoriev I."/>
            <person name="Martin F."/>
            <person name="Perotto S."/>
        </authorList>
    </citation>
    <scope>NUCLEOTIDE SEQUENCE [LARGE SCALE GENOMIC DNA]</scope>
    <source>
        <strain evidence="10 11">UAMH 7357</strain>
    </source>
</reference>
<keyword evidence="3" id="KW-0677">Repeat</keyword>
<dbReference type="GO" id="GO:0000981">
    <property type="term" value="F:DNA-binding transcription factor activity, RNA polymerase II-specific"/>
    <property type="evidence" value="ECO:0007669"/>
    <property type="project" value="InterPro"/>
</dbReference>
<evidence type="ECO:0000256" key="4">
    <source>
        <dbReference type="ARBA" id="ARBA00022771"/>
    </source>
</evidence>
<dbReference type="SMART" id="SM00355">
    <property type="entry name" value="ZnF_C2H2"/>
    <property type="match status" value="2"/>
</dbReference>
<dbReference type="PROSITE" id="PS00028">
    <property type="entry name" value="ZINC_FINGER_C2H2_1"/>
    <property type="match status" value="2"/>
</dbReference>
<dbReference type="Gene3D" id="3.30.160.60">
    <property type="entry name" value="Classic Zinc Finger"/>
    <property type="match status" value="2"/>
</dbReference>
<dbReference type="GO" id="GO:0000978">
    <property type="term" value="F:RNA polymerase II cis-regulatory region sequence-specific DNA binding"/>
    <property type="evidence" value="ECO:0007669"/>
    <property type="project" value="InterPro"/>
</dbReference>
<evidence type="ECO:0000256" key="5">
    <source>
        <dbReference type="ARBA" id="ARBA00022833"/>
    </source>
</evidence>
<keyword evidence="2" id="KW-0479">Metal-binding</keyword>
<dbReference type="SUPFAM" id="SSF57667">
    <property type="entry name" value="beta-beta-alpha zinc fingers"/>
    <property type="match status" value="1"/>
</dbReference>
<dbReference type="InterPro" id="IPR036236">
    <property type="entry name" value="Znf_C2H2_sf"/>
</dbReference>
<dbReference type="InterPro" id="IPR007219">
    <property type="entry name" value="XnlR_reg_dom"/>
</dbReference>
<dbReference type="GO" id="GO:0005634">
    <property type="term" value="C:nucleus"/>
    <property type="evidence" value="ECO:0007669"/>
    <property type="project" value="UniProtKB-SubCell"/>
</dbReference>
<evidence type="ECO:0000256" key="1">
    <source>
        <dbReference type="ARBA" id="ARBA00004123"/>
    </source>
</evidence>
<evidence type="ECO:0000256" key="8">
    <source>
        <dbReference type="SAM" id="MobiDB-lite"/>
    </source>
</evidence>
<feature type="domain" description="C2H2-type" evidence="9">
    <location>
        <begin position="48"/>
        <end position="75"/>
    </location>
</feature>